<evidence type="ECO:0000256" key="1">
    <source>
        <dbReference type="SAM" id="MobiDB-lite"/>
    </source>
</evidence>
<feature type="region of interest" description="Disordered" evidence="1">
    <location>
        <begin position="226"/>
        <end position="283"/>
    </location>
</feature>
<dbReference type="Proteomes" id="UP000023152">
    <property type="component" value="Unassembled WGS sequence"/>
</dbReference>
<evidence type="ECO:0000313" key="2">
    <source>
        <dbReference type="EMBL" id="ETO28237.1"/>
    </source>
</evidence>
<organism evidence="2 3">
    <name type="scientific">Reticulomyxa filosa</name>
    <dbReference type="NCBI Taxonomy" id="46433"/>
    <lineage>
        <taxon>Eukaryota</taxon>
        <taxon>Sar</taxon>
        <taxon>Rhizaria</taxon>
        <taxon>Retaria</taxon>
        <taxon>Foraminifera</taxon>
        <taxon>Monothalamids</taxon>
        <taxon>Reticulomyxidae</taxon>
        <taxon>Reticulomyxa</taxon>
    </lineage>
</organism>
<dbReference type="EMBL" id="ASPP01006789">
    <property type="protein sequence ID" value="ETO28237.1"/>
    <property type="molecule type" value="Genomic_DNA"/>
</dbReference>
<reference evidence="2 3" key="1">
    <citation type="journal article" date="2013" name="Curr. Biol.">
        <title>The Genome of the Foraminiferan Reticulomyxa filosa.</title>
        <authorList>
            <person name="Glockner G."/>
            <person name="Hulsmann N."/>
            <person name="Schleicher M."/>
            <person name="Noegel A.A."/>
            <person name="Eichinger L."/>
            <person name="Gallinger C."/>
            <person name="Pawlowski J."/>
            <person name="Sierra R."/>
            <person name="Euteneuer U."/>
            <person name="Pillet L."/>
            <person name="Moustafa A."/>
            <person name="Platzer M."/>
            <person name="Groth M."/>
            <person name="Szafranski K."/>
            <person name="Schliwa M."/>
        </authorList>
    </citation>
    <scope>NUCLEOTIDE SEQUENCE [LARGE SCALE GENOMIC DNA]</scope>
</reference>
<accession>X6NSC1</accession>
<sequence length="283" mass="31724">MLGEGTTSVYIYFLGGGSVLALGLGKFNAPQEQVRSEQIQIGDFTYNVKTQGFDTSKDMFPPIQRTAGFSSKVARKIADTYVVAKQWDKRNLKIGQRTADLAKLAKEKWQEFDAKYQVHEKVDNASKTTVDAVKVIHSSLSLFFKDYFYYQYIKNAFDEKHQITRRLSETAKSIDEKFEISSTVQSQVEKIKTNEKVQQVSTKVSQIVKTGLDTIEQITKETQQLVTEKEAHGQLGEKKEETSLHPTNEVDLSTLASATENTSETQAASGNTKDAQPDTESQV</sequence>
<name>X6NSC1_RETFI</name>
<dbReference type="AlphaFoldDB" id="X6NSC1"/>
<evidence type="ECO:0000313" key="3">
    <source>
        <dbReference type="Proteomes" id="UP000023152"/>
    </source>
</evidence>
<feature type="compositionally biased region" description="Basic and acidic residues" evidence="1">
    <location>
        <begin position="227"/>
        <end position="243"/>
    </location>
</feature>
<proteinExistence type="predicted"/>
<keyword evidence="3" id="KW-1185">Reference proteome</keyword>
<protein>
    <submittedName>
        <fullName evidence="2">Uncharacterized protein</fullName>
    </submittedName>
</protein>
<feature type="compositionally biased region" description="Polar residues" evidence="1">
    <location>
        <begin position="244"/>
        <end position="283"/>
    </location>
</feature>
<comment type="caution">
    <text evidence="2">The sequence shown here is derived from an EMBL/GenBank/DDBJ whole genome shotgun (WGS) entry which is preliminary data.</text>
</comment>
<gene>
    <name evidence="2" type="ORF">RFI_08896</name>
</gene>